<gene>
    <name evidence="3" type="ORF">F0345_00945</name>
</gene>
<evidence type="ECO:0000259" key="2">
    <source>
        <dbReference type="Pfam" id="PF00005"/>
    </source>
</evidence>
<evidence type="ECO:0000313" key="3">
    <source>
        <dbReference type="EMBL" id="QNE84584.1"/>
    </source>
</evidence>
<dbReference type="Pfam" id="PF00005">
    <property type="entry name" value="ABC_tran"/>
    <property type="match status" value="1"/>
</dbReference>
<feature type="compositionally biased region" description="Low complexity" evidence="1">
    <location>
        <begin position="29"/>
        <end position="39"/>
    </location>
</feature>
<evidence type="ECO:0000256" key="1">
    <source>
        <dbReference type="SAM" id="MobiDB-lite"/>
    </source>
</evidence>
<keyword evidence="3" id="KW-0547">Nucleotide-binding</keyword>
<feature type="region of interest" description="Disordered" evidence="1">
    <location>
        <begin position="19"/>
        <end position="77"/>
    </location>
</feature>
<dbReference type="InterPro" id="IPR027417">
    <property type="entry name" value="P-loop_NTPase"/>
</dbReference>
<dbReference type="Gene3D" id="3.40.50.300">
    <property type="entry name" value="P-loop containing nucleotide triphosphate hydrolases"/>
    <property type="match status" value="1"/>
</dbReference>
<proteinExistence type="predicted"/>
<keyword evidence="4" id="KW-1185">Reference proteome</keyword>
<dbReference type="GO" id="GO:0005524">
    <property type="term" value="F:ATP binding"/>
    <property type="evidence" value="ECO:0007669"/>
    <property type="project" value="UniProtKB-KW"/>
</dbReference>
<keyword evidence="3" id="KW-0067">ATP-binding</keyword>
<evidence type="ECO:0000313" key="4">
    <source>
        <dbReference type="Proteomes" id="UP000515764"/>
    </source>
</evidence>
<reference evidence="4" key="1">
    <citation type="submission" date="2019-10" db="EMBL/GenBank/DDBJ databases">
        <title>Antimicrobial potential of Antarctic Bacteria.</title>
        <authorList>
            <person name="Benaud N."/>
            <person name="Edwards R.J."/>
            <person name="Ferrari B.C."/>
        </authorList>
    </citation>
    <scope>NUCLEOTIDE SEQUENCE [LARGE SCALE GENOMIC DNA]</scope>
    <source>
        <strain evidence="4">NBH77</strain>
    </source>
</reference>
<dbReference type="Proteomes" id="UP000515764">
    <property type="component" value="Chromosome"/>
</dbReference>
<protein>
    <submittedName>
        <fullName evidence="3">ATP-binding cassette domain-containing protein</fullName>
    </submittedName>
</protein>
<feature type="domain" description="ABC transporter" evidence="2">
    <location>
        <begin position="2"/>
        <end position="42"/>
    </location>
</feature>
<accession>A0ABX6RXA0</accession>
<sequence>MLRNVDMEVAAGDVLAVVGGNGSGKSTLRGAAGSGASPSRGRRCSGRTAPNPRLRLLGSAAYRPDRRRADRCSWNQR</sequence>
<dbReference type="EMBL" id="CP045704">
    <property type="protein sequence ID" value="QNE84584.1"/>
    <property type="molecule type" value="Genomic_DNA"/>
</dbReference>
<name>A0ABX6RXA0_9ACTN</name>
<dbReference type="InterPro" id="IPR003439">
    <property type="entry name" value="ABC_transporter-like_ATP-bd"/>
</dbReference>
<organism evidence="3 4">
    <name type="scientific">Streptomyces rutgersensis</name>
    <dbReference type="NCBI Taxonomy" id="53451"/>
    <lineage>
        <taxon>Bacteria</taxon>
        <taxon>Bacillati</taxon>
        <taxon>Actinomycetota</taxon>
        <taxon>Actinomycetes</taxon>
        <taxon>Kitasatosporales</taxon>
        <taxon>Streptomycetaceae</taxon>
        <taxon>Streptomyces</taxon>
        <taxon>Streptomyces diastaticus group</taxon>
    </lineage>
</organism>
<dbReference type="SUPFAM" id="SSF52540">
    <property type="entry name" value="P-loop containing nucleoside triphosphate hydrolases"/>
    <property type="match status" value="1"/>
</dbReference>